<evidence type="ECO:0000259" key="2">
    <source>
        <dbReference type="Pfam" id="PF12697"/>
    </source>
</evidence>
<keyword evidence="3" id="KW-0378">Hydrolase</keyword>
<dbReference type="PANTHER" id="PTHR43265">
    <property type="entry name" value="ESTERASE ESTD"/>
    <property type="match status" value="1"/>
</dbReference>
<dbReference type="EC" id="3.4.-.-" evidence="3"/>
<dbReference type="PANTHER" id="PTHR43265:SF1">
    <property type="entry name" value="ESTERASE ESTD"/>
    <property type="match status" value="1"/>
</dbReference>
<name>A0ABV8U8D7_9PROT</name>
<feature type="signal peptide" evidence="1">
    <location>
        <begin position="1"/>
        <end position="23"/>
    </location>
</feature>
<protein>
    <submittedName>
        <fullName evidence="3">Alpha/beta hydrolase family protein</fullName>
        <ecNumber evidence="3">3.4.-.-</ecNumber>
    </submittedName>
</protein>
<keyword evidence="4" id="KW-1185">Reference proteome</keyword>
<dbReference type="GO" id="GO:0016787">
    <property type="term" value="F:hydrolase activity"/>
    <property type="evidence" value="ECO:0007669"/>
    <property type="project" value="UniProtKB-KW"/>
</dbReference>
<reference evidence="4" key="1">
    <citation type="journal article" date="2019" name="Int. J. Syst. Evol. Microbiol.">
        <title>The Global Catalogue of Microorganisms (GCM) 10K type strain sequencing project: providing services to taxonomists for standard genome sequencing and annotation.</title>
        <authorList>
            <consortium name="The Broad Institute Genomics Platform"/>
            <consortium name="The Broad Institute Genome Sequencing Center for Infectious Disease"/>
            <person name="Wu L."/>
            <person name="Ma J."/>
        </authorList>
    </citation>
    <scope>NUCLEOTIDE SEQUENCE [LARGE SCALE GENOMIC DNA]</scope>
    <source>
        <strain evidence="4">CGMCC 1.15304</strain>
    </source>
</reference>
<dbReference type="RefSeq" id="WP_068151280.1">
    <property type="nucleotide sequence ID" value="NZ_JBHSCR010000003.1"/>
</dbReference>
<dbReference type="EMBL" id="JBHSCR010000003">
    <property type="protein sequence ID" value="MFC4347114.1"/>
    <property type="molecule type" value="Genomic_DNA"/>
</dbReference>
<proteinExistence type="predicted"/>
<comment type="caution">
    <text evidence="3">The sequence shown here is derived from an EMBL/GenBank/DDBJ whole genome shotgun (WGS) entry which is preliminary data.</text>
</comment>
<evidence type="ECO:0000256" key="1">
    <source>
        <dbReference type="SAM" id="SignalP"/>
    </source>
</evidence>
<sequence>MYKMMMNAVAAVLLLWAVVPAAAMQTMDDITGAWQGDMQVPDGPTFRIGLEVFRKADGQMGANVASLDQGVRYMSVSRLTYLNGRITVVLASADVSISGLLEEDGKSIAAVFNQGNSRFDLRLRKVAALQEALRPQTPTAEVGYASSEVRVENQADNVWLAGTVTVPAKAGRHPAVLLISGSGPNQRDSYFFGHRPFLVLADYLSRRGFVVLRMDKRGVLKSSGDYQKAGIDNFHRDTAAALGFLMNQPYVARENIHLIGHSEGSMVAAMVGRTSPIKSIVSLAGPGLPVREVLIQQDQKVAAMKGATEEELAILRDFSERFYDTVLAVNGAGARATALQALYESLSARAAETVTKWGGSKGTLNVGFASNDTFRALLETNPLDYWADVRAPVLVLGGGKDTLVPAKQNVMGIANALRSHSVAVETAIFADANHMFQSANTGLTEEYAALDETIRPDVLSRIAEWLCEKSPCGGMITE</sequence>
<dbReference type="InterPro" id="IPR053145">
    <property type="entry name" value="AB_hydrolase_Est10"/>
</dbReference>
<dbReference type="InterPro" id="IPR000073">
    <property type="entry name" value="AB_hydrolase_1"/>
</dbReference>
<dbReference type="Pfam" id="PF12697">
    <property type="entry name" value="Abhydrolase_6"/>
    <property type="match status" value="1"/>
</dbReference>
<accession>A0ABV8U8D7</accession>
<gene>
    <name evidence="3" type="ORF">ACFO5Q_04590</name>
</gene>
<dbReference type="InterPro" id="IPR029058">
    <property type="entry name" value="AB_hydrolase_fold"/>
</dbReference>
<keyword evidence="1" id="KW-0732">Signal</keyword>
<organism evidence="3 4">
    <name type="scientific">Kordiimonas lipolytica</name>
    <dbReference type="NCBI Taxonomy" id="1662421"/>
    <lineage>
        <taxon>Bacteria</taxon>
        <taxon>Pseudomonadati</taxon>
        <taxon>Pseudomonadota</taxon>
        <taxon>Alphaproteobacteria</taxon>
        <taxon>Kordiimonadales</taxon>
        <taxon>Kordiimonadaceae</taxon>
        <taxon>Kordiimonas</taxon>
    </lineage>
</organism>
<evidence type="ECO:0000313" key="4">
    <source>
        <dbReference type="Proteomes" id="UP001595776"/>
    </source>
</evidence>
<dbReference type="Proteomes" id="UP001595776">
    <property type="component" value="Unassembled WGS sequence"/>
</dbReference>
<dbReference type="Gene3D" id="3.40.50.1820">
    <property type="entry name" value="alpha/beta hydrolase"/>
    <property type="match status" value="1"/>
</dbReference>
<feature type="chain" id="PRO_5046477666" evidence="1">
    <location>
        <begin position="24"/>
        <end position="478"/>
    </location>
</feature>
<feature type="domain" description="AB hydrolase-1" evidence="2">
    <location>
        <begin position="176"/>
        <end position="437"/>
    </location>
</feature>
<evidence type="ECO:0000313" key="3">
    <source>
        <dbReference type="EMBL" id="MFC4347114.1"/>
    </source>
</evidence>
<dbReference type="SUPFAM" id="SSF53474">
    <property type="entry name" value="alpha/beta-Hydrolases"/>
    <property type="match status" value="1"/>
</dbReference>